<feature type="transmembrane region" description="Helical" evidence="1">
    <location>
        <begin position="127"/>
        <end position="146"/>
    </location>
</feature>
<dbReference type="RefSeq" id="WP_132130541.1">
    <property type="nucleotide sequence ID" value="NZ_CP042432.1"/>
</dbReference>
<keyword evidence="1" id="KW-1133">Transmembrane helix</keyword>
<reference evidence="2 3" key="1">
    <citation type="submission" date="2019-03" db="EMBL/GenBank/DDBJ databases">
        <title>Genomic Encyclopedia of Type Strains, Phase IV (KMG-IV): sequencing the most valuable type-strain genomes for metagenomic binning, comparative biology and taxonomic classification.</title>
        <authorList>
            <person name="Goeker M."/>
        </authorList>
    </citation>
    <scope>NUCLEOTIDE SEQUENCE [LARGE SCALE GENOMIC DNA]</scope>
    <source>
        <strain evidence="2 3">DSM 21100</strain>
    </source>
</reference>
<accession>A0A4R3KP19</accession>
<comment type="caution">
    <text evidence="2">The sequence shown here is derived from an EMBL/GenBank/DDBJ whole genome shotgun (WGS) entry which is preliminary data.</text>
</comment>
<sequence length="149" mass="16431">MMSKTKTIILTGLLAGTLDILCAIFILANGNAEGVFRFIAQGAFGPAAYEGGAGMIFFGGLFHYLIAFSFTLAYFILSPHIFFLRKRPVAGGLLYGIFVWCFMNYIVLPLSLNPPGAFRIEAAYKNILILMFAVGLPIALMAHKYYRSR</sequence>
<feature type="transmembrane region" description="Helical" evidence="1">
    <location>
        <begin position="56"/>
        <end position="77"/>
    </location>
</feature>
<dbReference type="EMBL" id="SMAD01000016">
    <property type="protein sequence ID" value="TCS84936.1"/>
    <property type="molecule type" value="Genomic_DNA"/>
</dbReference>
<proteinExistence type="predicted"/>
<keyword evidence="1" id="KW-0812">Transmembrane</keyword>
<gene>
    <name evidence="2" type="ORF">EDD80_11628</name>
</gene>
<dbReference type="AlphaFoldDB" id="A0A4R3KP19"/>
<evidence type="ECO:0008006" key="4">
    <source>
        <dbReference type="Google" id="ProtNLM"/>
    </source>
</evidence>
<protein>
    <recommendedName>
        <fullName evidence="4">DUF1440 domain-containing protein</fullName>
    </recommendedName>
</protein>
<dbReference type="Proteomes" id="UP000295807">
    <property type="component" value="Unassembled WGS sequence"/>
</dbReference>
<organism evidence="2 3">
    <name type="scientific">Anseongella ginsenosidimutans</name>
    <dbReference type="NCBI Taxonomy" id="496056"/>
    <lineage>
        <taxon>Bacteria</taxon>
        <taxon>Pseudomonadati</taxon>
        <taxon>Bacteroidota</taxon>
        <taxon>Sphingobacteriia</taxon>
        <taxon>Sphingobacteriales</taxon>
        <taxon>Sphingobacteriaceae</taxon>
        <taxon>Anseongella</taxon>
    </lineage>
</organism>
<name>A0A4R3KP19_9SPHI</name>
<feature type="transmembrane region" description="Helical" evidence="1">
    <location>
        <begin position="89"/>
        <end position="107"/>
    </location>
</feature>
<keyword evidence="3" id="KW-1185">Reference proteome</keyword>
<dbReference type="OrthoDB" id="7564746at2"/>
<evidence type="ECO:0000313" key="2">
    <source>
        <dbReference type="EMBL" id="TCS84936.1"/>
    </source>
</evidence>
<evidence type="ECO:0000313" key="3">
    <source>
        <dbReference type="Proteomes" id="UP000295807"/>
    </source>
</evidence>
<keyword evidence="1" id="KW-0472">Membrane</keyword>
<evidence type="ECO:0000256" key="1">
    <source>
        <dbReference type="SAM" id="Phobius"/>
    </source>
</evidence>